<accession>A0AAE1L387</accession>
<name>A0AAE1L387_PETCI</name>
<evidence type="ECO:0000313" key="3">
    <source>
        <dbReference type="Proteomes" id="UP001286313"/>
    </source>
</evidence>
<evidence type="ECO:0000313" key="2">
    <source>
        <dbReference type="EMBL" id="KAK3894786.1"/>
    </source>
</evidence>
<feature type="compositionally biased region" description="Low complexity" evidence="1">
    <location>
        <begin position="112"/>
        <end position="147"/>
    </location>
</feature>
<reference evidence="2" key="1">
    <citation type="submission" date="2023-10" db="EMBL/GenBank/DDBJ databases">
        <title>Genome assemblies of two species of porcelain crab, Petrolisthes cinctipes and Petrolisthes manimaculis (Anomura: Porcellanidae).</title>
        <authorList>
            <person name="Angst P."/>
        </authorList>
    </citation>
    <scope>NUCLEOTIDE SEQUENCE</scope>
    <source>
        <strain evidence="2">PB745_01</strain>
        <tissue evidence="2">Gill</tissue>
    </source>
</reference>
<feature type="compositionally biased region" description="Polar residues" evidence="1">
    <location>
        <begin position="81"/>
        <end position="92"/>
    </location>
</feature>
<dbReference type="AlphaFoldDB" id="A0AAE1L387"/>
<proteinExistence type="predicted"/>
<dbReference type="Proteomes" id="UP001286313">
    <property type="component" value="Unassembled WGS sequence"/>
</dbReference>
<keyword evidence="3" id="KW-1185">Reference proteome</keyword>
<gene>
    <name evidence="2" type="ORF">Pcinc_001508</name>
</gene>
<protein>
    <submittedName>
        <fullName evidence="2">Uncharacterized protein</fullName>
    </submittedName>
</protein>
<dbReference type="EMBL" id="JAWQEG010000092">
    <property type="protein sequence ID" value="KAK3894786.1"/>
    <property type="molecule type" value="Genomic_DNA"/>
</dbReference>
<organism evidence="2 3">
    <name type="scientific">Petrolisthes cinctipes</name>
    <name type="common">Flat porcelain crab</name>
    <dbReference type="NCBI Taxonomy" id="88211"/>
    <lineage>
        <taxon>Eukaryota</taxon>
        <taxon>Metazoa</taxon>
        <taxon>Ecdysozoa</taxon>
        <taxon>Arthropoda</taxon>
        <taxon>Crustacea</taxon>
        <taxon>Multicrustacea</taxon>
        <taxon>Malacostraca</taxon>
        <taxon>Eumalacostraca</taxon>
        <taxon>Eucarida</taxon>
        <taxon>Decapoda</taxon>
        <taxon>Pleocyemata</taxon>
        <taxon>Anomura</taxon>
        <taxon>Galatheoidea</taxon>
        <taxon>Porcellanidae</taxon>
        <taxon>Petrolisthes</taxon>
    </lineage>
</organism>
<comment type="caution">
    <text evidence="2">The sequence shown here is derived from an EMBL/GenBank/DDBJ whole genome shotgun (WGS) entry which is preliminary data.</text>
</comment>
<sequence length="254" mass="26933">MLVAWLTDNESQDWVAGIKFVQFQKNSSHHAGIKRSPYSALFGNEARVGLTTSSLPREILDNLESEHDLARLDLAYAESPAPSTDTGLTSVEPTPLASSLDEPAPNAFSSDEPAPTAFSSAEPAPTATSSAETGPSSTDTTSNSSESAPPSATETDNDLTVHVERIKRARKAASAGQLSQAERMVKRSKVDFKSGEVGDNVAVPVPLVDRGRGDARNILGVILNRDISTDTYTIGVKAGVLKGGFSRNQFDFSP</sequence>
<feature type="region of interest" description="Disordered" evidence="1">
    <location>
        <begin position="79"/>
        <end position="159"/>
    </location>
</feature>
<evidence type="ECO:0000256" key="1">
    <source>
        <dbReference type="SAM" id="MobiDB-lite"/>
    </source>
</evidence>